<protein>
    <submittedName>
        <fullName evidence="2">Uncharacterized protein</fullName>
    </submittedName>
</protein>
<evidence type="ECO:0000313" key="2">
    <source>
        <dbReference type="EMBL" id="ACK81195.1"/>
    </source>
</evidence>
<reference evidence="2 3" key="2">
    <citation type="journal article" date="2012" name="J. Bacteriol.">
        <title>Complete genome sequences of six strains of the genus Methylobacterium.</title>
        <authorList>
            <person name="Marx C.J."/>
            <person name="Bringel F."/>
            <person name="Chistoserdova L."/>
            <person name="Moulin L."/>
            <person name="Farhan Ul Haque M."/>
            <person name="Fleischman D.E."/>
            <person name="Gruffaz C."/>
            <person name="Jourand P."/>
            <person name="Knief C."/>
            <person name="Lee M.C."/>
            <person name="Muller E.E."/>
            <person name="Nadalig T."/>
            <person name="Peyraud R."/>
            <person name="Roselli S."/>
            <person name="Russ L."/>
            <person name="Goodwin L.A."/>
            <person name="Ivanova N."/>
            <person name="Kyrpides N."/>
            <person name="Lajus A."/>
            <person name="Land M.L."/>
            <person name="Medigue C."/>
            <person name="Mikhailova N."/>
            <person name="Nolan M."/>
            <person name="Woyke T."/>
            <person name="Stolyar S."/>
            <person name="Vorholt J.A."/>
            <person name="Vuilleumier S."/>
        </authorList>
    </citation>
    <scope>NUCLEOTIDE SEQUENCE [LARGE SCALE GENOMIC DNA]</scope>
    <source>
        <strain evidence="3">CM4 / NCIMB 13688</strain>
    </source>
</reference>
<dbReference type="Proteomes" id="UP000002385">
    <property type="component" value="Chromosome"/>
</dbReference>
<evidence type="ECO:0000256" key="1">
    <source>
        <dbReference type="SAM" id="MobiDB-lite"/>
    </source>
</evidence>
<reference evidence="3" key="1">
    <citation type="submission" date="2008-12" db="EMBL/GenBank/DDBJ databases">
        <title>Complete sequence of chromosome of Methylobacterium chloromethanicum CM4.</title>
        <authorList>
            <consortium name="US DOE Joint Genome Institute"/>
            <person name="Lucas S."/>
            <person name="Copeland A."/>
            <person name="Lapidus A."/>
            <person name="Glavina del Rio T."/>
            <person name="Dalin E."/>
            <person name="Tice H."/>
            <person name="Bruce D."/>
            <person name="Goodwin L."/>
            <person name="Pitluck S."/>
            <person name="Chertkov O."/>
            <person name="Brettin T."/>
            <person name="Detter J.C."/>
            <person name="Han C."/>
            <person name="Larimer F."/>
            <person name="Land M."/>
            <person name="Hauser L."/>
            <person name="Kyrpides N."/>
            <person name="Mikhailova N."/>
            <person name="Marx C."/>
            <person name="Richardson P."/>
        </authorList>
    </citation>
    <scope>NUCLEOTIDE SEQUENCE [LARGE SCALE GENOMIC DNA]</scope>
    <source>
        <strain evidence="3">CM4 / NCIMB 13688</strain>
    </source>
</reference>
<dbReference type="KEGG" id="mch:Mchl_0256"/>
<accession>B7KYS2</accession>
<name>B7KYS2_METC4</name>
<proteinExistence type="predicted"/>
<dbReference type="EMBL" id="CP001298">
    <property type="protein sequence ID" value="ACK81195.1"/>
    <property type="molecule type" value="Genomic_DNA"/>
</dbReference>
<organism evidence="2 3">
    <name type="scientific">Methylorubrum extorquens (strain CM4 / NCIMB 13688)</name>
    <name type="common">Methylobacterium extorquens</name>
    <dbReference type="NCBI Taxonomy" id="440085"/>
    <lineage>
        <taxon>Bacteria</taxon>
        <taxon>Pseudomonadati</taxon>
        <taxon>Pseudomonadota</taxon>
        <taxon>Alphaproteobacteria</taxon>
        <taxon>Hyphomicrobiales</taxon>
        <taxon>Methylobacteriaceae</taxon>
        <taxon>Methylorubrum</taxon>
    </lineage>
</organism>
<evidence type="ECO:0000313" key="3">
    <source>
        <dbReference type="Proteomes" id="UP000002385"/>
    </source>
</evidence>
<gene>
    <name evidence="2" type="ordered locus">Mchl_0256</name>
</gene>
<sequence>MCAPFSPADQPEPAITSLDLADAVEHLCLAAQAYGDVVRKVAIDDATSAQLGPRGSQSANMVRLRLEEAMISLRATCRNALAGTTGTYASEADLAEAQSQRIQHNDRNITRTAMRRVDTAEDAERSLIDRAHAVGAELARLDAALPYGKSAAPAAAPAHGSHEASFHSSAAA</sequence>
<dbReference type="AlphaFoldDB" id="B7KYS2"/>
<dbReference type="RefSeq" id="WP_012605401.1">
    <property type="nucleotide sequence ID" value="NC_011757.1"/>
</dbReference>
<feature type="region of interest" description="Disordered" evidence="1">
    <location>
        <begin position="151"/>
        <end position="172"/>
    </location>
</feature>
<dbReference type="HOGENOM" id="CLU_1584544_0_0_5"/>